<protein>
    <recommendedName>
        <fullName evidence="1">ABC transporter domain-containing protein</fullName>
    </recommendedName>
</protein>
<dbReference type="Gene3D" id="3.40.50.300">
    <property type="entry name" value="P-loop containing nucleotide triphosphate hydrolases"/>
    <property type="match status" value="3"/>
</dbReference>
<dbReference type="GO" id="GO:0042626">
    <property type="term" value="F:ATPase-coupled transmembrane transporter activity"/>
    <property type="evidence" value="ECO:0007669"/>
    <property type="project" value="TreeGrafter"/>
</dbReference>
<dbReference type="SUPFAM" id="SSF52540">
    <property type="entry name" value="P-loop containing nucleoside triphosphate hydrolases"/>
    <property type="match status" value="1"/>
</dbReference>
<dbReference type="InterPro" id="IPR027417">
    <property type="entry name" value="P-loop_NTPase"/>
</dbReference>
<evidence type="ECO:0000313" key="2">
    <source>
        <dbReference type="EMBL" id="PTU23333.1"/>
    </source>
</evidence>
<dbReference type="GeneID" id="63816671"/>
<dbReference type="Pfam" id="PF00005">
    <property type="entry name" value="ABC_tran"/>
    <property type="match status" value="1"/>
</dbReference>
<dbReference type="InterPro" id="IPR039421">
    <property type="entry name" value="Type_1_exporter"/>
</dbReference>
<dbReference type="GO" id="GO:0005524">
    <property type="term" value="F:ATP binding"/>
    <property type="evidence" value="ECO:0007669"/>
    <property type="project" value="InterPro"/>
</dbReference>
<organism evidence="2 3">
    <name type="scientific">Aspergillus ochraceoroseus IBT 24754</name>
    <dbReference type="NCBI Taxonomy" id="1392256"/>
    <lineage>
        <taxon>Eukaryota</taxon>
        <taxon>Fungi</taxon>
        <taxon>Dikarya</taxon>
        <taxon>Ascomycota</taxon>
        <taxon>Pezizomycotina</taxon>
        <taxon>Eurotiomycetes</taxon>
        <taxon>Eurotiomycetidae</taxon>
        <taxon>Eurotiales</taxon>
        <taxon>Aspergillaceae</taxon>
        <taxon>Aspergillus</taxon>
        <taxon>Aspergillus subgen. Nidulantes</taxon>
    </lineage>
</organism>
<dbReference type="RefSeq" id="XP_040754725.1">
    <property type="nucleotide sequence ID" value="XM_040899789.1"/>
</dbReference>
<gene>
    <name evidence="2" type="ORF">P175DRAFT_0530443</name>
</gene>
<comment type="caution">
    <text evidence="2">The sequence shown here is derived from an EMBL/GenBank/DDBJ whole genome shotgun (WGS) entry which is preliminary data.</text>
</comment>
<dbReference type="OrthoDB" id="6500128at2759"/>
<dbReference type="GO" id="GO:0016887">
    <property type="term" value="F:ATP hydrolysis activity"/>
    <property type="evidence" value="ECO:0007669"/>
    <property type="project" value="InterPro"/>
</dbReference>
<dbReference type="Proteomes" id="UP000244073">
    <property type="component" value="Unassembled WGS sequence"/>
</dbReference>
<dbReference type="PANTHER" id="PTHR24221">
    <property type="entry name" value="ATP-BINDING CASSETTE SUB-FAMILY B"/>
    <property type="match status" value="1"/>
</dbReference>
<name>A0A2T5M473_9EURO</name>
<dbReference type="GO" id="GO:0016020">
    <property type="term" value="C:membrane"/>
    <property type="evidence" value="ECO:0007669"/>
    <property type="project" value="TreeGrafter"/>
</dbReference>
<evidence type="ECO:0000313" key="3">
    <source>
        <dbReference type="Proteomes" id="UP000244073"/>
    </source>
</evidence>
<sequence>MAAKPTCGNKHLSPEGMKLTFHIRLQGNTSLLCSKSELCQLGAGINEAGIHPGQLAALVGSSASGKSTIILLIERVYTPTSGTIETVLFDGTIRFNLELGARPGQIATQADIEEACRLVNVHEAIMGLLDGYETACGPNGDWLEKAARNITVIAIAHRIYTIWKADVIFLIEEGRYIEKGAHTELSE</sequence>
<reference evidence="2 3" key="1">
    <citation type="journal article" date="2018" name="Proc. Natl. Acad. Sci. U.S.A.">
        <title>Linking secondary metabolites to gene clusters through genome sequencing of six diverse Aspergillus species.</title>
        <authorList>
            <person name="Kaerboelling I."/>
            <person name="Vesth T.C."/>
            <person name="Frisvad J.C."/>
            <person name="Nybo J.L."/>
            <person name="Theobald S."/>
            <person name="Kuo A."/>
            <person name="Bowyer P."/>
            <person name="Matsuda Y."/>
            <person name="Mondo S."/>
            <person name="Lyhne E.K."/>
            <person name="Kogle M.E."/>
            <person name="Clum A."/>
            <person name="Lipzen A."/>
            <person name="Salamov A."/>
            <person name="Ngan C.Y."/>
            <person name="Daum C."/>
            <person name="Chiniquy J."/>
            <person name="Barry K."/>
            <person name="LaButti K."/>
            <person name="Haridas S."/>
            <person name="Simmons B.A."/>
            <person name="Magnuson J.K."/>
            <person name="Mortensen U.H."/>
            <person name="Larsen T.O."/>
            <person name="Grigoriev I.V."/>
            <person name="Baker S.E."/>
            <person name="Andersen M.R."/>
        </authorList>
    </citation>
    <scope>NUCLEOTIDE SEQUENCE [LARGE SCALE GENOMIC DNA]</scope>
    <source>
        <strain evidence="2 3">IBT 24754</strain>
    </source>
</reference>
<feature type="domain" description="ABC transporter" evidence="1">
    <location>
        <begin position="50"/>
        <end position="85"/>
    </location>
</feature>
<dbReference type="PANTHER" id="PTHR24221:SF641">
    <property type="entry name" value="ABC MULTIDRUG TRANSPORTER MDR4"/>
    <property type="match status" value="1"/>
</dbReference>
<evidence type="ECO:0000259" key="1">
    <source>
        <dbReference type="Pfam" id="PF00005"/>
    </source>
</evidence>
<dbReference type="InterPro" id="IPR003439">
    <property type="entry name" value="ABC_transporter-like_ATP-bd"/>
</dbReference>
<dbReference type="VEuPathDB" id="FungiDB:P175DRAFT_0530443"/>
<dbReference type="AlphaFoldDB" id="A0A2T5M473"/>
<proteinExistence type="predicted"/>
<accession>A0A2T5M473</accession>
<dbReference type="EMBL" id="MSFN02000002">
    <property type="protein sequence ID" value="PTU23333.1"/>
    <property type="molecule type" value="Genomic_DNA"/>
</dbReference>